<feature type="signal peptide" evidence="1">
    <location>
        <begin position="1"/>
        <end position="18"/>
    </location>
</feature>
<name>A0A5C5CVL4_9HYPH</name>
<evidence type="ECO:0000313" key="5">
    <source>
        <dbReference type="Proteomes" id="UP000553980"/>
    </source>
</evidence>
<dbReference type="EMBL" id="VEWK01000001">
    <property type="protein sequence ID" value="TNV15195.1"/>
    <property type="molecule type" value="Genomic_DNA"/>
</dbReference>
<organism evidence="3 4">
    <name type="scientific">Brucella pecoris</name>
    <dbReference type="NCBI Taxonomy" id="867683"/>
    <lineage>
        <taxon>Bacteria</taxon>
        <taxon>Pseudomonadati</taxon>
        <taxon>Pseudomonadota</taxon>
        <taxon>Alphaproteobacteria</taxon>
        <taxon>Hyphomicrobiales</taxon>
        <taxon>Brucellaceae</taxon>
        <taxon>Brucella/Ochrobactrum group</taxon>
        <taxon>Brucella</taxon>
    </lineage>
</organism>
<sequence>MRVLSTISLCFLASLALADEPTSVSYYCAAEFAGGLRFDEAAKRWGSTEFVPRDKFLLKVTDRSAVQADGHKLISVSVTPSGSSNGAPCVQDGNYEMQLWPRGMIRCNSMLTDYVFNVKDNRFLAAYSFGFVDGEDAGGNTPSMTGGYCTKI</sequence>
<dbReference type="EMBL" id="JACIEX010000001">
    <property type="protein sequence ID" value="MBB4092386.1"/>
    <property type="molecule type" value="Genomic_DNA"/>
</dbReference>
<dbReference type="RefSeq" id="WP_140018835.1">
    <property type="nucleotide sequence ID" value="NZ_JACIEX010000001.1"/>
</dbReference>
<evidence type="ECO:0000313" key="2">
    <source>
        <dbReference type="EMBL" id="MBB4092386.1"/>
    </source>
</evidence>
<gene>
    <name evidence="3" type="ORF">FIB18_00065</name>
    <name evidence="2" type="ORF">GGQ79_000859</name>
</gene>
<evidence type="ECO:0000313" key="4">
    <source>
        <dbReference type="Proteomes" id="UP000313390"/>
    </source>
</evidence>
<reference evidence="3" key="2">
    <citation type="submission" date="2019-06" db="EMBL/GenBank/DDBJ databases">
        <authorList>
            <person name="Hu M."/>
        </authorList>
    </citation>
    <scope>NUCLEOTIDE SEQUENCE</scope>
    <source>
        <strain evidence="3">08RB2639</strain>
    </source>
</reference>
<comment type="caution">
    <text evidence="3">The sequence shown here is derived from an EMBL/GenBank/DDBJ whole genome shotgun (WGS) entry which is preliminary data.</text>
</comment>
<dbReference type="Proteomes" id="UP000313390">
    <property type="component" value="Unassembled WGS sequence"/>
</dbReference>
<evidence type="ECO:0000313" key="3">
    <source>
        <dbReference type="EMBL" id="TNV15195.1"/>
    </source>
</evidence>
<proteinExistence type="predicted"/>
<dbReference type="OrthoDB" id="8456451at2"/>
<accession>A0A5C5CVL4</accession>
<keyword evidence="1" id="KW-0732">Signal</keyword>
<dbReference type="Proteomes" id="UP000553980">
    <property type="component" value="Unassembled WGS sequence"/>
</dbReference>
<keyword evidence="5" id="KW-1185">Reference proteome</keyword>
<dbReference type="AlphaFoldDB" id="A0A5C5CVL4"/>
<protein>
    <submittedName>
        <fullName evidence="3">Uncharacterized protein</fullName>
    </submittedName>
</protein>
<evidence type="ECO:0000256" key="1">
    <source>
        <dbReference type="SAM" id="SignalP"/>
    </source>
</evidence>
<feature type="chain" id="PRO_5044619217" evidence="1">
    <location>
        <begin position="19"/>
        <end position="152"/>
    </location>
</feature>
<reference evidence="3 4" key="1">
    <citation type="journal article" date="2011" name="Int. J. Syst. Evol. Microbiol.">
        <title>Ochrobactrum pecoris sp. nov., isolated from farm animals.</title>
        <authorList>
            <person name="Kampfer P."/>
            <person name="Huber B."/>
            <person name="Busse H.J."/>
            <person name="Scholz H.C."/>
            <person name="Tomaso H."/>
            <person name="Hotzel H."/>
            <person name="Melzer F."/>
        </authorList>
    </citation>
    <scope>NUCLEOTIDE SEQUENCE [LARGE SCALE GENOMIC DNA]</scope>
    <source>
        <strain evidence="3 4">08RB2639</strain>
    </source>
</reference>
<reference evidence="2 5" key="3">
    <citation type="submission" date="2020-08" db="EMBL/GenBank/DDBJ databases">
        <title>Genomic Encyclopedia of Type Strains, Phase IV (KMG-IV): sequencing the most valuable type-strain genomes for metagenomic binning, comparative biology and taxonomic classification.</title>
        <authorList>
            <person name="Goeker M."/>
        </authorList>
    </citation>
    <scope>NUCLEOTIDE SEQUENCE [LARGE SCALE GENOMIC DNA]</scope>
    <source>
        <strain evidence="2 5">DSM 23868</strain>
    </source>
</reference>